<dbReference type="Proteomes" id="UP001164693">
    <property type="component" value="Chromosome"/>
</dbReference>
<protein>
    <submittedName>
        <fullName evidence="1">Uncharacterized protein</fullName>
    </submittedName>
</protein>
<keyword evidence="2" id="KW-1185">Reference proteome</keyword>
<dbReference type="EMBL" id="CP097463">
    <property type="protein sequence ID" value="WAX55533.1"/>
    <property type="molecule type" value="Genomic_DNA"/>
</dbReference>
<evidence type="ECO:0000313" key="1">
    <source>
        <dbReference type="EMBL" id="WAX55533.1"/>
    </source>
</evidence>
<sequence>MTSTTSTAAVDFGTAITQHEIVIPSEFDEATARTIDAALSNAMDLNRHRSALLRSAVDPSMAATLFLALTGYVVEAVEDGWPAQLSRWMSEQHGLACWVRRYAARRLATPDDDLALHAVQTRIARLVCAFPAPVTEGELTLLHHDPVSLVRAAYAVAREFRP</sequence>
<proteinExistence type="predicted"/>
<reference evidence="1" key="1">
    <citation type="submission" date="2022-05" db="EMBL/GenBank/DDBJ databases">
        <title>Jatrophihabitans sp. SB3-54 whole genome sequence.</title>
        <authorList>
            <person name="Suh M.K."/>
            <person name="Eom M.K."/>
            <person name="Kim J.S."/>
            <person name="Kim H.S."/>
            <person name="Do H.E."/>
            <person name="Shin Y.K."/>
            <person name="Lee J.-S."/>
        </authorList>
    </citation>
    <scope>NUCLEOTIDE SEQUENCE</scope>
    <source>
        <strain evidence="1">SB3-54</strain>
    </source>
</reference>
<gene>
    <name evidence="1" type="ORF">M6B22_13385</name>
</gene>
<accession>A0ABY7JT74</accession>
<dbReference type="RefSeq" id="WP_269442049.1">
    <property type="nucleotide sequence ID" value="NZ_CP097463.1"/>
</dbReference>
<name>A0ABY7JT74_9ACTN</name>
<organism evidence="1 2">
    <name type="scientific">Jatrophihabitans cynanchi</name>
    <dbReference type="NCBI Taxonomy" id="2944128"/>
    <lineage>
        <taxon>Bacteria</taxon>
        <taxon>Bacillati</taxon>
        <taxon>Actinomycetota</taxon>
        <taxon>Actinomycetes</taxon>
        <taxon>Jatrophihabitantales</taxon>
        <taxon>Jatrophihabitantaceae</taxon>
        <taxon>Jatrophihabitans</taxon>
    </lineage>
</organism>
<evidence type="ECO:0000313" key="2">
    <source>
        <dbReference type="Proteomes" id="UP001164693"/>
    </source>
</evidence>